<name>A0A919NQM1_9ACTN</name>
<dbReference type="InterPro" id="IPR014710">
    <property type="entry name" value="RmlC-like_jellyroll"/>
</dbReference>
<dbReference type="GO" id="GO:0003700">
    <property type="term" value="F:DNA-binding transcription factor activity"/>
    <property type="evidence" value="ECO:0007669"/>
    <property type="project" value="TreeGrafter"/>
</dbReference>
<evidence type="ECO:0000313" key="5">
    <source>
        <dbReference type="Proteomes" id="UP000623608"/>
    </source>
</evidence>
<sequence>MIGDRLRDLRTKRGLSLRKLAAAAEVSPGLLSQIENNATDPSLSTIRKLAAVFDEPISSLFEEPDAPAVHISRPGDRPQLTASGGHNAYERLTPGRGDLEVLLGRLEPGECSSAQGWAHASTECALVIEGELTAEVAGEQYRISPGQSITFDSRLAHRYLNAGRVTARFVVAVTPPNP</sequence>
<evidence type="ECO:0000256" key="2">
    <source>
        <dbReference type="SAM" id="MobiDB-lite"/>
    </source>
</evidence>
<dbReference type="Pfam" id="PF01381">
    <property type="entry name" value="HTH_3"/>
    <property type="match status" value="1"/>
</dbReference>
<dbReference type="Gene3D" id="2.60.120.10">
    <property type="entry name" value="Jelly Rolls"/>
    <property type="match status" value="1"/>
</dbReference>
<proteinExistence type="predicted"/>
<dbReference type="SUPFAM" id="SSF51182">
    <property type="entry name" value="RmlC-like cupins"/>
    <property type="match status" value="1"/>
</dbReference>
<dbReference type="CDD" id="cd02209">
    <property type="entry name" value="cupin_XRE_C"/>
    <property type="match status" value="1"/>
</dbReference>
<keyword evidence="1 4" id="KW-0238">DNA-binding</keyword>
<dbReference type="PROSITE" id="PS50943">
    <property type="entry name" value="HTH_CROC1"/>
    <property type="match status" value="1"/>
</dbReference>
<accession>A0A919NQM1</accession>
<evidence type="ECO:0000313" key="4">
    <source>
        <dbReference type="EMBL" id="GIF23260.1"/>
    </source>
</evidence>
<feature type="domain" description="HTH cro/C1-type" evidence="3">
    <location>
        <begin position="6"/>
        <end position="60"/>
    </location>
</feature>
<evidence type="ECO:0000256" key="1">
    <source>
        <dbReference type="ARBA" id="ARBA00023125"/>
    </source>
</evidence>
<dbReference type="InterPro" id="IPR001387">
    <property type="entry name" value="Cro/C1-type_HTH"/>
</dbReference>
<protein>
    <submittedName>
        <fullName evidence="4">DNA-binding protein</fullName>
    </submittedName>
</protein>
<reference evidence="4" key="1">
    <citation type="submission" date="2021-01" db="EMBL/GenBank/DDBJ databases">
        <title>Whole genome shotgun sequence of Actinoplanes tereljensis NBRC 105297.</title>
        <authorList>
            <person name="Komaki H."/>
            <person name="Tamura T."/>
        </authorList>
    </citation>
    <scope>NUCLEOTIDE SEQUENCE</scope>
    <source>
        <strain evidence="4">NBRC 105297</strain>
    </source>
</reference>
<dbReference type="Pfam" id="PF07883">
    <property type="entry name" value="Cupin_2"/>
    <property type="match status" value="1"/>
</dbReference>
<dbReference type="AlphaFoldDB" id="A0A919NQM1"/>
<feature type="region of interest" description="Disordered" evidence="2">
    <location>
        <begin position="67"/>
        <end position="91"/>
    </location>
</feature>
<dbReference type="InterPro" id="IPR050807">
    <property type="entry name" value="TransReg_Diox_bact_type"/>
</dbReference>
<dbReference type="GO" id="GO:0005829">
    <property type="term" value="C:cytosol"/>
    <property type="evidence" value="ECO:0007669"/>
    <property type="project" value="TreeGrafter"/>
</dbReference>
<dbReference type="InterPro" id="IPR010982">
    <property type="entry name" value="Lambda_DNA-bd_dom_sf"/>
</dbReference>
<dbReference type="Gene3D" id="1.10.260.40">
    <property type="entry name" value="lambda repressor-like DNA-binding domains"/>
    <property type="match status" value="1"/>
</dbReference>
<dbReference type="CDD" id="cd00093">
    <property type="entry name" value="HTH_XRE"/>
    <property type="match status" value="1"/>
</dbReference>
<organism evidence="4 5">
    <name type="scientific">Paractinoplanes tereljensis</name>
    <dbReference type="NCBI Taxonomy" id="571912"/>
    <lineage>
        <taxon>Bacteria</taxon>
        <taxon>Bacillati</taxon>
        <taxon>Actinomycetota</taxon>
        <taxon>Actinomycetes</taxon>
        <taxon>Micromonosporales</taxon>
        <taxon>Micromonosporaceae</taxon>
        <taxon>Paractinoplanes</taxon>
    </lineage>
</organism>
<dbReference type="SUPFAM" id="SSF47413">
    <property type="entry name" value="lambda repressor-like DNA-binding domains"/>
    <property type="match status" value="1"/>
</dbReference>
<dbReference type="InterPro" id="IPR013096">
    <property type="entry name" value="Cupin_2"/>
</dbReference>
<dbReference type="EMBL" id="BOMY01000039">
    <property type="protein sequence ID" value="GIF23260.1"/>
    <property type="molecule type" value="Genomic_DNA"/>
</dbReference>
<keyword evidence="5" id="KW-1185">Reference proteome</keyword>
<dbReference type="Proteomes" id="UP000623608">
    <property type="component" value="Unassembled WGS sequence"/>
</dbReference>
<gene>
    <name evidence="4" type="ORF">Ate02nite_59900</name>
</gene>
<evidence type="ECO:0000259" key="3">
    <source>
        <dbReference type="PROSITE" id="PS50943"/>
    </source>
</evidence>
<dbReference type="GO" id="GO:0003677">
    <property type="term" value="F:DNA binding"/>
    <property type="evidence" value="ECO:0007669"/>
    <property type="project" value="UniProtKB-KW"/>
</dbReference>
<dbReference type="InterPro" id="IPR011051">
    <property type="entry name" value="RmlC_Cupin_sf"/>
</dbReference>
<dbReference type="PANTHER" id="PTHR46797">
    <property type="entry name" value="HTH-TYPE TRANSCRIPTIONAL REGULATOR"/>
    <property type="match status" value="1"/>
</dbReference>
<dbReference type="PANTHER" id="PTHR46797:SF1">
    <property type="entry name" value="METHYLPHOSPHONATE SYNTHASE"/>
    <property type="match status" value="1"/>
</dbReference>
<comment type="caution">
    <text evidence="4">The sequence shown here is derived from an EMBL/GenBank/DDBJ whole genome shotgun (WGS) entry which is preliminary data.</text>
</comment>
<dbReference type="SMART" id="SM00530">
    <property type="entry name" value="HTH_XRE"/>
    <property type="match status" value="1"/>
</dbReference>